<keyword evidence="2" id="KW-1185">Reference proteome</keyword>
<comment type="caution">
    <text evidence="1">The sequence shown here is derived from an EMBL/GenBank/DDBJ whole genome shotgun (WGS) entry which is preliminary data.</text>
</comment>
<name>A0A835HV75_9MAGN</name>
<dbReference type="EMBL" id="JADFTS010000005">
    <property type="protein sequence ID" value="KAF9605012.1"/>
    <property type="molecule type" value="Genomic_DNA"/>
</dbReference>
<gene>
    <name evidence="1" type="ORF">IFM89_012968</name>
</gene>
<dbReference type="PANTHER" id="PTHR34571">
    <property type="entry name" value="(S)-UREIDOGLYCINE AMINOHYDROLASE"/>
    <property type="match status" value="1"/>
</dbReference>
<dbReference type="OrthoDB" id="4965688at2759"/>
<dbReference type="Proteomes" id="UP000631114">
    <property type="component" value="Unassembled WGS sequence"/>
</dbReference>
<proteinExistence type="predicted"/>
<evidence type="ECO:0000313" key="1">
    <source>
        <dbReference type="EMBL" id="KAF9605012.1"/>
    </source>
</evidence>
<protein>
    <submittedName>
        <fullName evidence="1">Uncharacterized protein</fullName>
    </submittedName>
</protein>
<dbReference type="GO" id="GO:0071522">
    <property type="term" value="F:ureidoglycine aminohydrolase activity"/>
    <property type="evidence" value="ECO:0007669"/>
    <property type="project" value="InterPro"/>
</dbReference>
<organism evidence="1 2">
    <name type="scientific">Coptis chinensis</name>
    <dbReference type="NCBI Taxonomy" id="261450"/>
    <lineage>
        <taxon>Eukaryota</taxon>
        <taxon>Viridiplantae</taxon>
        <taxon>Streptophyta</taxon>
        <taxon>Embryophyta</taxon>
        <taxon>Tracheophyta</taxon>
        <taxon>Spermatophyta</taxon>
        <taxon>Magnoliopsida</taxon>
        <taxon>Ranunculales</taxon>
        <taxon>Ranunculaceae</taxon>
        <taxon>Coptidoideae</taxon>
        <taxon>Coptis</taxon>
    </lineage>
</organism>
<sequence>MGAYLITPAMGSHFVMYLAKMQVNFMHLKNTRPTESSSSLLSRYSYAKFSLWSHDFSFLPLAVRCFVMPYLEDVERLIHMHTYLLILSILVRCETSPTIVVFERRYVNLRNLVPKQIVGSTAMQPLLDTPK</sequence>
<dbReference type="AlphaFoldDB" id="A0A835HV75"/>
<accession>A0A835HV75</accession>
<evidence type="ECO:0000313" key="2">
    <source>
        <dbReference type="Proteomes" id="UP000631114"/>
    </source>
</evidence>
<dbReference type="InterPro" id="IPR017627">
    <property type="entry name" value="UGHY"/>
</dbReference>
<dbReference type="PANTHER" id="PTHR34571:SF1">
    <property type="entry name" value="(S)-UREIDOGLYCINE AMINOHYDROLASE"/>
    <property type="match status" value="1"/>
</dbReference>
<reference evidence="1 2" key="1">
    <citation type="submission" date="2020-10" db="EMBL/GenBank/DDBJ databases">
        <title>The Coptis chinensis genome and diversification of protoberbering-type alkaloids.</title>
        <authorList>
            <person name="Wang B."/>
            <person name="Shu S."/>
            <person name="Song C."/>
            <person name="Liu Y."/>
        </authorList>
    </citation>
    <scope>NUCLEOTIDE SEQUENCE [LARGE SCALE GENOMIC DNA]</scope>
    <source>
        <strain evidence="1">HL-2020</strain>
        <tissue evidence="1">Leaf</tissue>
    </source>
</reference>